<dbReference type="RefSeq" id="WP_321561384.1">
    <property type="nucleotide sequence ID" value="NZ_CP139558.1"/>
</dbReference>
<name>A0ABZ0TGB6_9SPHI</name>
<evidence type="ECO:0000313" key="2">
    <source>
        <dbReference type="EMBL" id="WPU92222.1"/>
    </source>
</evidence>
<reference evidence="2 3" key="1">
    <citation type="submission" date="2023-11" db="EMBL/GenBank/DDBJ databases">
        <title>Analysis of the Genomes of Mucilaginibacter gossypii cycad 4 and M. sabulilitoris SNA2: microbes with the potential for plant growth promotion.</title>
        <authorList>
            <person name="Hirsch A.M."/>
            <person name="Humm E."/>
            <person name="Rubbi M."/>
            <person name="Del Vecchio G."/>
            <person name="Ha S.M."/>
            <person name="Pellegrini M."/>
            <person name="Gunsalus R.P."/>
        </authorList>
    </citation>
    <scope>NUCLEOTIDE SEQUENCE [LARGE SCALE GENOMIC DNA]</scope>
    <source>
        <strain evidence="2 3">SNA2</strain>
    </source>
</reference>
<dbReference type="EMBL" id="CP139558">
    <property type="protein sequence ID" value="WPU92222.1"/>
    <property type="molecule type" value="Genomic_DNA"/>
</dbReference>
<accession>A0ABZ0TGB6</accession>
<evidence type="ECO:0000313" key="3">
    <source>
        <dbReference type="Proteomes" id="UP001324380"/>
    </source>
</evidence>
<dbReference type="InterPro" id="IPR045781">
    <property type="entry name" value="SxtJ"/>
</dbReference>
<organism evidence="2 3">
    <name type="scientific">Mucilaginibacter sabulilitoris</name>
    <dbReference type="NCBI Taxonomy" id="1173583"/>
    <lineage>
        <taxon>Bacteria</taxon>
        <taxon>Pseudomonadati</taxon>
        <taxon>Bacteroidota</taxon>
        <taxon>Sphingobacteriia</taxon>
        <taxon>Sphingobacteriales</taxon>
        <taxon>Sphingobacteriaceae</taxon>
        <taxon>Mucilaginibacter</taxon>
    </lineage>
</organism>
<proteinExistence type="predicted"/>
<feature type="transmembrane region" description="Helical" evidence="1">
    <location>
        <begin position="12"/>
        <end position="27"/>
    </location>
</feature>
<feature type="transmembrane region" description="Helical" evidence="1">
    <location>
        <begin position="70"/>
        <end position="95"/>
    </location>
</feature>
<dbReference type="Proteomes" id="UP001324380">
    <property type="component" value="Chromosome"/>
</dbReference>
<keyword evidence="1" id="KW-0472">Membrane</keyword>
<sequence length="127" mass="14607">MKKYSPNKKFGLILGIGCVAFSIYLTISKHNHLLLLDVIGLTLLLAAWLFPDLLNPIRIFWDKVGKILGYLNSIIILSIVFFILLTPIGLLISLLKKKGIETKWQKESLSYWQASEQPEKDSFRRQF</sequence>
<keyword evidence="3" id="KW-1185">Reference proteome</keyword>
<feature type="transmembrane region" description="Helical" evidence="1">
    <location>
        <begin position="34"/>
        <end position="50"/>
    </location>
</feature>
<gene>
    <name evidence="2" type="ORF">SNE25_23145</name>
</gene>
<keyword evidence="1" id="KW-1133">Transmembrane helix</keyword>
<evidence type="ECO:0000256" key="1">
    <source>
        <dbReference type="SAM" id="Phobius"/>
    </source>
</evidence>
<keyword evidence="1" id="KW-0812">Transmembrane</keyword>
<dbReference type="Pfam" id="PF19588">
    <property type="entry name" value="SxtJ"/>
    <property type="match status" value="1"/>
</dbReference>
<protein>
    <submittedName>
        <fullName evidence="2">SxtJ family membrane protein</fullName>
    </submittedName>
</protein>